<dbReference type="SUPFAM" id="SSF50341">
    <property type="entry name" value="CheW-like"/>
    <property type="match status" value="2"/>
</dbReference>
<dbReference type="InterPro" id="IPR039315">
    <property type="entry name" value="CheW"/>
</dbReference>
<feature type="domain" description="CheW-like" evidence="1">
    <location>
        <begin position="10"/>
        <end position="158"/>
    </location>
</feature>
<evidence type="ECO:0000313" key="3">
    <source>
        <dbReference type="Proteomes" id="UP001239462"/>
    </source>
</evidence>
<dbReference type="PANTHER" id="PTHR22617:SF23">
    <property type="entry name" value="CHEMOTAXIS PROTEIN CHEW"/>
    <property type="match status" value="1"/>
</dbReference>
<sequence>MMSEVDGAGTSPLLVFKVGAEPYAIQVDNVLELLTLQNLKVTPLPGTPEHVQGVINLRGRTICVQNVRKLFGKPSMKEQNDGLITQFREFAQDHKEWIEALQESVRHQCEFPLEVEPGACAFGQWYDALLADSNGLQRLTQDQVALVDILGRFNTPHEKLHAIAPEVTKLVIGGQTDQANELIEKAKQNELKDLLELFDKACDLVRRLHTGVVVVVERGDRRAGLVVDSVCDVKDFPTDGYLPHNLSDNSEWLQGFVHDEATEDLIQVIGLDLFSGFGKEKAAFDPDDLAKAF</sequence>
<dbReference type="Pfam" id="PF01584">
    <property type="entry name" value="CheW"/>
    <property type="match status" value="2"/>
</dbReference>
<evidence type="ECO:0000259" key="1">
    <source>
        <dbReference type="PROSITE" id="PS50851"/>
    </source>
</evidence>
<dbReference type="EMBL" id="JASZZN010000005">
    <property type="protein sequence ID" value="MDM4015602.1"/>
    <property type="molecule type" value="Genomic_DNA"/>
</dbReference>
<proteinExistence type="predicted"/>
<dbReference type="SMART" id="SM00260">
    <property type="entry name" value="CheW"/>
    <property type="match status" value="1"/>
</dbReference>
<dbReference type="InterPro" id="IPR002545">
    <property type="entry name" value="CheW-lke_dom"/>
</dbReference>
<comment type="caution">
    <text evidence="2">The sequence shown here is derived from an EMBL/GenBank/DDBJ whole genome shotgun (WGS) entry which is preliminary data.</text>
</comment>
<keyword evidence="3" id="KW-1185">Reference proteome</keyword>
<protein>
    <submittedName>
        <fullName evidence="2">Chemotaxis protein CheW</fullName>
    </submittedName>
</protein>
<evidence type="ECO:0000313" key="2">
    <source>
        <dbReference type="EMBL" id="MDM4015602.1"/>
    </source>
</evidence>
<dbReference type="Proteomes" id="UP001239462">
    <property type="component" value="Unassembled WGS sequence"/>
</dbReference>
<dbReference type="InterPro" id="IPR036061">
    <property type="entry name" value="CheW-like_dom_sf"/>
</dbReference>
<organism evidence="2 3">
    <name type="scientific">Roseiconus lacunae</name>
    <dbReference type="NCBI Taxonomy" id="2605694"/>
    <lineage>
        <taxon>Bacteria</taxon>
        <taxon>Pseudomonadati</taxon>
        <taxon>Planctomycetota</taxon>
        <taxon>Planctomycetia</taxon>
        <taxon>Pirellulales</taxon>
        <taxon>Pirellulaceae</taxon>
        <taxon>Roseiconus</taxon>
    </lineage>
</organism>
<dbReference type="Gene3D" id="1.20.120.30">
    <property type="entry name" value="Aspartate receptor, ligand-binding domain"/>
    <property type="match status" value="1"/>
</dbReference>
<dbReference type="PANTHER" id="PTHR22617">
    <property type="entry name" value="CHEMOTAXIS SENSOR HISTIDINE KINASE-RELATED"/>
    <property type="match status" value="1"/>
</dbReference>
<dbReference type="RefSeq" id="WP_149495648.1">
    <property type="nucleotide sequence ID" value="NZ_JAJMQV010000089.1"/>
</dbReference>
<accession>A0ABT7PGJ7</accession>
<dbReference type="InterPro" id="IPR025991">
    <property type="entry name" value="Chemoreceptor_zinc-bind_dom"/>
</dbReference>
<dbReference type="Pfam" id="PF13682">
    <property type="entry name" value="CZB"/>
    <property type="match status" value="1"/>
</dbReference>
<gene>
    <name evidence="2" type="ORF">QTN89_09195</name>
</gene>
<dbReference type="PROSITE" id="PS50851">
    <property type="entry name" value="CHEW"/>
    <property type="match status" value="1"/>
</dbReference>
<name>A0ABT7PGJ7_9BACT</name>
<dbReference type="Gene3D" id="2.30.30.40">
    <property type="entry name" value="SH3 Domains"/>
    <property type="match status" value="1"/>
</dbReference>
<reference evidence="2 3" key="1">
    <citation type="submission" date="2023-06" db="EMBL/GenBank/DDBJ databases">
        <title>Roseiconus lacunae JC819 isolated from Gulf of Mannar region, Tamil Nadu.</title>
        <authorList>
            <person name="Pk S."/>
            <person name="Ch S."/>
            <person name="Ch V.R."/>
        </authorList>
    </citation>
    <scope>NUCLEOTIDE SEQUENCE [LARGE SCALE GENOMIC DNA]</scope>
    <source>
        <strain evidence="2 3">JC819</strain>
    </source>
</reference>